<keyword evidence="5 6" id="KW-0472">Membrane</keyword>
<dbReference type="PANTHER" id="PTHR43701:SF2">
    <property type="entry name" value="MEMBRANE TRANSPORTER PROTEIN YJNA-RELATED"/>
    <property type="match status" value="1"/>
</dbReference>
<keyword evidence="6" id="KW-1003">Cell membrane</keyword>
<sequence>MNRIKSGLLGFAAGLLNGLFGAGGGMAAVPMLSAMGVETRKSHATSIAIILPLSAVSAYLYLRGGHLAWREALPYLPGGIAGCLAGSYLLPRMSTLWLRRIFGALVLFSAVRLLLR</sequence>
<reference evidence="7" key="1">
    <citation type="submission" date="2019-11" db="EMBL/GenBank/DDBJ databases">
        <authorList>
            <person name="Feng L."/>
        </authorList>
    </citation>
    <scope>NUCLEOTIDE SEQUENCE</scope>
    <source>
        <strain evidence="7">AundefinedLFYP135</strain>
    </source>
</reference>
<name>A0A6N2V0W4_9FIRM</name>
<evidence type="ECO:0000256" key="3">
    <source>
        <dbReference type="ARBA" id="ARBA00022692"/>
    </source>
</evidence>
<evidence type="ECO:0000313" key="7">
    <source>
        <dbReference type="EMBL" id="VYT23610.1"/>
    </source>
</evidence>
<dbReference type="InterPro" id="IPR002781">
    <property type="entry name" value="TM_pro_TauE-like"/>
</dbReference>
<dbReference type="PANTHER" id="PTHR43701">
    <property type="entry name" value="MEMBRANE TRANSPORTER PROTEIN MJ0441-RELATED"/>
    <property type="match status" value="1"/>
</dbReference>
<comment type="similarity">
    <text evidence="2 6">Belongs to the 4-toluene sulfonate uptake permease (TSUP) (TC 2.A.102) family.</text>
</comment>
<keyword evidence="4 6" id="KW-1133">Transmembrane helix</keyword>
<evidence type="ECO:0000256" key="2">
    <source>
        <dbReference type="ARBA" id="ARBA00009142"/>
    </source>
</evidence>
<feature type="transmembrane region" description="Helical" evidence="6">
    <location>
        <begin position="74"/>
        <end position="91"/>
    </location>
</feature>
<evidence type="ECO:0000256" key="1">
    <source>
        <dbReference type="ARBA" id="ARBA00004141"/>
    </source>
</evidence>
<dbReference type="Pfam" id="PF01925">
    <property type="entry name" value="TauE"/>
    <property type="match status" value="1"/>
</dbReference>
<evidence type="ECO:0000256" key="6">
    <source>
        <dbReference type="RuleBase" id="RU363041"/>
    </source>
</evidence>
<keyword evidence="3 6" id="KW-0812">Transmembrane</keyword>
<protein>
    <recommendedName>
        <fullName evidence="6">Probable membrane transporter protein</fullName>
    </recommendedName>
</protein>
<proteinExistence type="inferred from homology"/>
<organism evidence="7">
    <name type="scientific">uncultured Anaerotruncus sp</name>
    <dbReference type="NCBI Taxonomy" id="905011"/>
    <lineage>
        <taxon>Bacteria</taxon>
        <taxon>Bacillati</taxon>
        <taxon>Bacillota</taxon>
        <taxon>Clostridia</taxon>
        <taxon>Eubacteriales</taxon>
        <taxon>Oscillospiraceae</taxon>
        <taxon>Anaerotruncus</taxon>
        <taxon>environmental samples</taxon>
    </lineage>
</organism>
<dbReference type="GO" id="GO:0005886">
    <property type="term" value="C:plasma membrane"/>
    <property type="evidence" value="ECO:0007669"/>
    <property type="project" value="UniProtKB-SubCell"/>
</dbReference>
<gene>
    <name evidence="7" type="ORF">AULFYP135_02194</name>
</gene>
<comment type="subcellular location">
    <subcellularLocation>
        <location evidence="6">Cell membrane</location>
        <topology evidence="6">Multi-pass membrane protein</topology>
    </subcellularLocation>
    <subcellularLocation>
        <location evidence="1">Membrane</location>
        <topology evidence="1">Multi-pass membrane protein</topology>
    </subcellularLocation>
</comment>
<evidence type="ECO:0000256" key="4">
    <source>
        <dbReference type="ARBA" id="ARBA00022989"/>
    </source>
</evidence>
<dbReference type="EMBL" id="CACRSL010000005">
    <property type="protein sequence ID" value="VYT23610.1"/>
    <property type="molecule type" value="Genomic_DNA"/>
</dbReference>
<dbReference type="AlphaFoldDB" id="A0A6N2V0W4"/>
<feature type="transmembrane region" description="Helical" evidence="6">
    <location>
        <begin position="44"/>
        <end position="62"/>
    </location>
</feature>
<dbReference type="InterPro" id="IPR051598">
    <property type="entry name" value="TSUP/Inactive_protease-like"/>
</dbReference>
<accession>A0A6N2V0W4</accession>
<evidence type="ECO:0000256" key="5">
    <source>
        <dbReference type="ARBA" id="ARBA00023136"/>
    </source>
</evidence>
<feature type="transmembrane region" description="Helical" evidence="6">
    <location>
        <begin position="97"/>
        <end position="115"/>
    </location>
</feature>